<keyword evidence="2" id="KW-0503">Monooxygenase</keyword>
<dbReference type="EMBL" id="CAFAAJ010000014">
    <property type="protein sequence ID" value="CAB4791680.1"/>
    <property type="molecule type" value="Genomic_DNA"/>
</dbReference>
<gene>
    <name evidence="4" type="ORF">UFOPK3001_00328</name>
    <name evidence="5" type="ORF">UFOPK3954_01682</name>
</gene>
<dbReference type="NCBIfam" id="NF005720">
    <property type="entry name" value="PRK07538.1"/>
    <property type="match status" value="1"/>
</dbReference>
<name>A0A6J7PBC2_9ZZZZ</name>
<evidence type="ECO:0000256" key="2">
    <source>
        <dbReference type="ARBA" id="ARBA00023033"/>
    </source>
</evidence>
<dbReference type="PRINTS" id="PR00420">
    <property type="entry name" value="RNGMNOXGNASE"/>
</dbReference>
<evidence type="ECO:0000256" key="1">
    <source>
        <dbReference type="ARBA" id="ARBA00023002"/>
    </source>
</evidence>
<dbReference type="AlphaFoldDB" id="A0A6J7PBC2"/>
<dbReference type="InterPro" id="IPR036188">
    <property type="entry name" value="FAD/NAD-bd_sf"/>
</dbReference>
<feature type="domain" description="FAD-binding" evidence="3">
    <location>
        <begin position="135"/>
        <end position="341"/>
    </location>
</feature>
<dbReference type="InterPro" id="IPR002938">
    <property type="entry name" value="FAD-bd"/>
</dbReference>
<reference evidence="5" key="1">
    <citation type="submission" date="2020-05" db="EMBL/GenBank/DDBJ databases">
        <authorList>
            <person name="Chiriac C."/>
            <person name="Salcher M."/>
            <person name="Ghai R."/>
            <person name="Kavagutti S V."/>
        </authorList>
    </citation>
    <scope>NUCLEOTIDE SEQUENCE</scope>
</reference>
<protein>
    <submittedName>
        <fullName evidence="5">Unannotated protein</fullName>
    </submittedName>
</protein>
<dbReference type="Pfam" id="PF01494">
    <property type="entry name" value="FAD_binding_3"/>
    <property type="match status" value="1"/>
</dbReference>
<dbReference type="SUPFAM" id="SSF51905">
    <property type="entry name" value="FAD/NAD(P)-binding domain"/>
    <property type="match status" value="1"/>
</dbReference>
<evidence type="ECO:0000313" key="5">
    <source>
        <dbReference type="EMBL" id="CAB5000042.1"/>
    </source>
</evidence>
<dbReference type="Gene3D" id="3.50.50.60">
    <property type="entry name" value="FAD/NAD(P)-binding domain"/>
    <property type="match status" value="1"/>
</dbReference>
<keyword evidence="1" id="KW-0560">Oxidoreductase</keyword>
<proteinExistence type="predicted"/>
<dbReference type="GO" id="GO:0071949">
    <property type="term" value="F:FAD binding"/>
    <property type="evidence" value="ECO:0007669"/>
    <property type="project" value="InterPro"/>
</dbReference>
<dbReference type="EMBL" id="CAFBON010000193">
    <property type="protein sequence ID" value="CAB5000042.1"/>
    <property type="molecule type" value="Genomic_DNA"/>
</dbReference>
<dbReference type="PANTHER" id="PTHR13789">
    <property type="entry name" value="MONOOXYGENASE"/>
    <property type="match status" value="1"/>
</dbReference>
<dbReference type="Gene3D" id="3.30.9.30">
    <property type="match status" value="1"/>
</dbReference>
<evidence type="ECO:0000313" key="4">
    <source>
        <dbReference type="EMBL" id="CAB4791680.1"/>
    </source>
</evidence>
<organism evidence="5">
    <name type="scientific">freshwater metagenome</name>
    <dbReference type="NCBI Taxonomy" id="449393"/>
    <lineage>
        <taxon>unclassified sequences</taxon>
        <taxon>metagenomes</taxon>
        <taxon>ecological metagenomes</taxon>
    </lineage>
</organism>
<accession>A0A6J7PBC2</accession>
<evidence type="ECO:0000259" key="3">
    <source>
        <dbReference type="Pfam" id="PF01494"/>
    </source>
</evidence>
<dbReference type="PANTHER" id="PTHR13789:SF268">
    <property type="entry name" value="5-METHYLPHENAZINE-1-CARBOXYLATE 1-MONOOXYGENASE"/>
    <property type="match status" value="1"/>
</dbReference>
<dbReference type="InterPro" id="IPR050493">
    <property type="entry name" value="FAD-dep_Monooxygenase_BioMet"/>
</dbReference>
<dbReference type="GO" id="GO:0004497">
    <property type="term" value="F:monooxygenase activity"/>
    <property type="evidence" value="ECO:0007669"/>
    <property type="project" value="UniProtKB-KW"/>
</dbReference>
<sequence length="406" mass="44101">MRIAVVGAGIGGSALALSLHAAGFRDIDLYEAASEVRELGVGINVLPHAARELTELGLARELDSVAVRTAELSYHNRFGQQLWIEPRGIEAGYRWPQWSIHRGHLLGVLLGAVRQRIGDHRIHLGHRVDPHDLTMVDADVIVGCDGVHSALRQLVVPGEGAPLWNGVTMWRGVTVTDPFLGGRRMVMAGRLSRRVIVYPLRDVGDGRQLVNWVVAVRTGDGRPMPKQDWTAETDPAEALAETEGIELDFLDLRRLIGGCESVLKYPMADREPIPSWRAGRVTLLGDAAHPMQPNGSNGAAQAILDARVLARELVKHAGSATPLAALDTYEAERIPATTAVVLSNRAAGPERILDLAADRSPDRFERLEDVVSAAEVGAIVEEYQRTAGFDPDVLNNRASLHARLEG</sequence>
<dbReference type="SUPFAM" id="SSF54373">
    <property type="entry name" value="FAD-linked reductases, C-terminal domain"/>
    <property type="match status" value="1"/>
</dbReference>